<dbReference type="AlphaFoldDB" id="X1G8G7"/>
<dbReference type="InterPro" id="IPR036117">
    <property type="entry name" value="DhaL_dom_sf"/>
</dbReference>
<evidence type="ECO:0000313" key="1">
    <source>
        <dbReference type="EMBL" id="GAH54201.1"/>
    </source>
</evidence>
<protein>
    <submittedName>
        <fullName evidence="1">Uncharacterized protein</fullName>
    </submittedName>
</protein>
<gene>
    <name evidence="1" type="ORF">S03H2_32210</name>
</gene>
<dbReference type="InterPro" id="IPR050270">
    <property type="entry name" value="DegV_domain_contain"/>
</dbReference>
<comment type="caution">
    <text evidence="1">The sequence shown here is derived from an EMBL/GenBank/DDBJ whole genome shotgun (WGS) entry which is preliminary data.</text>
</comment>
<reference evidence="1" key="1">
    <citation type="journal article" date="2014" name="Front. Microbiol.">
        <title>High frequency of phylogenetically diverse reductive dehalogenase-homologous genes in deep subseafloor sedimentary metagenomes.</title>
        <authorList>
            <person name="Kawai M."/>
            <person name="Futagami T."/>
            <person name="Toyoda A."/>
            <person name="Takaki Y."/>
            <person name="Nishi S."/>
            <person name="Hori S."/>
            <person name="Arai W."/>
            <person name="Tsubouchi T."/>
            <person name="Morono Y."/>
            <person name="Uchiyama I."/>
            <person name="Ito T."/>
            <person name="Fujiyama A."/>
            <person name="Inagaki F."/>
            <person name="Takami H."/>
        </authorList>
    </citation>
    <scope>NUCLEOTIDE SEQUENCE</scope>
    <source>
        <strain evidence="1">Expedition CK06-06</strain>
    </source>
</reference>
<dbReference type="PANTHER" id="PTHR33434">
    <property type="entry name" value="DEGV DOMAIN-CONTAINING PROTEIN DR_1986-RELATED"/>
    <property type="match status" value="1"/>
</dbReference>
<sequence length="68" mass="6908">MELFTGSDLADCLLQASVLAYKGLSNPVEGTILTVIKDASSSAEAEVAGGSSDLISVMTATVNTARES</sequence>
<dbReference type="EMBL" id="BARU01019563">
    <property type="protein sequence ID" value="GAH54201.1"/>
    <property type="molecule type" value="Genomic_DNA"/>
</dbReference>
<dbReference type="GO" id="GO:0006071">
    <property type="term" value="P:glycerol metabolic process"/>
    <property type="evidence" value="ECO:0007669"/>
    <property type="project" value="InterPro"/>
</dbReference>
<accession>X1G8G7</accession>
<proteinExistence type="predicted"/>
<dbReference type="PANTHER" id="PTHR33434:SF4">
    <property type="entry name" value="PHOSPHATASE PROTEIN"/>
    <property type="match status" value="1"/>
</dbReference>
<dbReference type="GO" id="GO:0004371">
    <property type="term" value="F:glycerone kinase activity"/>
    <property type="evidence" value="ECO:0007669"/>
    <property type="project" value="InterPro"/>
</dbReference>
<organism evidence="1">
    <name type="scientific">marine sediment metagenome</name>
    <dbReference type="NCBI Taxonomy" id="412755"/>
    <lineage>
        <taxon>unclassified sequences</taxon>
        <taxon>metagenomes</taxon>
        <taxon>ecological metagenomes</taxon>
    </lineage>
</organism>
<feature type="non-terminal residue" evidence="1">
    <location>
        <position position="68"/>
    </location>
</feature>
<name>X1G8G7_9ZZZZ</name>
<dbReference type="SUPFAM" id="SSF101473">
    <property type="entry name" value="DhaL-like"/>
    <property type="match status" value="1"/>
</dbReference>